<evidence type="ECO:0000313" key="9">
    <source>
        <dbReference type="EMBL" id="KAB3530079.1"/>
    </source>
</evidence>
<feature type="transmembrane region" description="Helical" evidence="7">
    <location>
        <begin position="238"/>
        <end position="257"/>
    </location>
</feature>
<dbReference type="SUPFAM" id="SSF103481">
    <property type="entry name" value="Multidrug resistance efflux transporter EmrE"/>
    <property type="match status" value="2"/>
</dbReference>
<dbReference type="EMBL" id="WBZB01000024">
    <property type="protein sequence ID" value="KAB3530079.1"/>
    <property type="molecule type" value="Genomic_DNA"/>
</dbReference>
<dbReference type="InterPro" id="IPR037185">
    <property type="entry name" value="EmrE-like"/>
</dbReference>
<dbReference type="RefSeq" id="WP_151865886.1">
    <property type="nucleotide sequence ID" value="NZ_WBZB01000024.1"/>
</dbReference>
<evidence type="ECO:0000256" key="4">
    <source>
        <dbReference type="ARBA" id="ARBA00022692"/>
    </source>
</evidence>
<organism evidence="9 10">
    <name type="scientific">Alkaliphilus serpentinus</name>
    <dbReference type="NCBI Taxonomy" id="1482731"/>
    <lineage>
        <taxon>Bacteria</taxon>
        <taxon>Bacillati</taxon>
        <taxon>Bacillota</taxon>
        <taxon>Clostridia</taxon>
        <taxon>Peptostreptococcales</taxon>
        <taxon>Natronincolaceae</taxon>
        <taxon>Alkaliphilus</taxon>
    </lineage>
</organism>
<evidence type="ECO:0000256" key="5">
    <source>
        <dbReference type="ARBA" id="ARBA00022989"/>
    </source>
</evidence>
<feature type="transmembrane region" description="Helical" evidence="7">
    <location>
        <begin position="143"/>
        <end position="162"/>
    </location>
</feature>
<evidence type="ECO:0000259" key="8">
    <source>
        <dbReference type="Pfam" id="PF00892"/>
    </source>
</evidence>
<gene>
    <name evidence="9" type="ORF">F8153_08295</name>
</gene>
<evidence type="ECO:0000256" key="2">
    <source>
        <dbReference type="ARBA" id="ARBA00007362"/>
    </source>
</evidence>
<dbReference type="InterPro" id="IPR051258">
    <property type="entry name" value="Diverse_Substrate_Transporter"/>
</dbReference>
<reference evidence="9 10" key="1">
    <citation type="submission" date="2019-10" db="EMBL/GenBank/DDBJ databases">
        <title>Alkaliphilus serpentinus sp. nov. and Alkaliphilus pronyensis sp. nov., two novel anaerobic alkaliphilic species isolated from the serpentinized-hosted hydrothermal field of the Prony Bay (New Caledonia).</title>
        <authorList>
            <person name="Postec A."/>
        </authorList>
    </citation>
    <scope>NUCLEOTIDE SEQUENCE [LARGE SCALE GENOMIC DNA]</scope>
    <source>
        <strain evidence="9 10">LacT</strain>
    </source>
</reference>
<dbReference type="AlphaFoldDB" id="A0A833HNX3"/>
<feature type="domain" description="EamA" evidence="8">
    <location>
        <begin position="145"/>
        <end position="277"/>
    </location>
</feature>
<dbReference type="OrthoDB" id="9804865at2"/>
<sequence length="301" mass="32904">MKKQLKADLALLGVTVVWGSSFVLTKNALDYLPTYNFLAIRFILAALISSIIFYKNILSINKDTLKYGIIIGIILFGGYAFQTVGLNYTTASKSGFITGFSVVIVPIVSALFLKQKPHKEAVAGVILAIVGLGFLTLNSSLTLNIGDTLTLIAAFMFAFHIITVGKYTVMVDSIAMAIIQIAMVGVLSLFFSFAIENPTIPRGFDVWLSILILATLATSGAFIIQNAMQKFTSPTHTALIYSGEPVFSAVFAFIMLGERLTKQGILGSVLILSGMILSEMDWKKMFGKQHKHINERLEIRD</sequence>
<keyword evidence="3" id="KW-1003">Cell membrane</keyword>
<comment type="subcellular location">
    <subcellularLocation>
        <location evidence="1">Cell membrane</location>
        <topology evidence="1">Multi-pass membrane protein</topology>
    </subcellularLocation>
</comment>
<evidence type="ECO:0000256" key="3">
    <source>
        <dbReference type="ARBA" id="ARBA00022475"/>
    </source>
</evidence>
<evidence type="ECO:0000256" key="7">
    <source>
        <dbReference type="SAM" id="Phobius"/>
    </source>
</evidence>
<feature type="transmembrane region" description="Helical" evidence="7">
    <location>
        <begin position="94"/>
        <end position="113"/>
    </location>
</feature>
<dbReference type="PANTHER" id="PTHR42920:SF5">
    <property type="entry name" value="EAMA DOMAIN-CONTAINING PROTEIN"/>
    <property type="match status" value="1"/>
</dbReference>
<comment type="similarity">
    <text evidence="2">Belongs to the EamA transporter family.</text>
</comment>
<evidence type="ECO:0000256" key="1">
    <source>
        <dbReference type="ARBA" id="ARBA00004651"/>
    </source>
</evidence>
<dbReference type="Pfam" id="PF00892">
    <property type="entry name" value="EamA"/>
    <property type="match status" value="2"/>
</dbReference>
<protein>
    <submittedName>
        <fullName evidence="9">DMT family transporter</fullName>
    </submittedName>
</protein>
<dbReference type="InterPro" id="IPR000620">
    <property type="entry name" value="EamA_dom"/>
</dbReference>
<feature type="domain" description="EamA" evidence="8">
    <location>
        <begin position="6"/>
        <end position="136"/>
    </location>
</feature>
<keyword evidence="6 7" id="KW-0472">Membrane</keyword>
<accession>A0A833HNX3</accession>
<keyword evidence="10" id="KW-1185">Reference proteome</keyword>
<dbReference type="GO" id="GO:0005886">
    <property type="term" value="C:plasma membrane"/>
    <property type="evidence" value="ECO:0007669"/>
    <property type="project" value="UniProtKB-SubCell"/>
</dbReference>
<feature type="transmembrane region" description="Helical" evidence="7">
    <location>
        <begin position="174"/>
        <end position="195"/>
    </location>
</feature>
<proteinExistence type="inferred from homology"/>
<evidence type="ECO:0000313" key="10">
    <source>
        <dbReference type="Proteomes" id="UP000465601"/>
    </source>
</evidence>
<evidence type="ECO:0000256" key="6">
    <source>
        <dbReference type="ARBA" id="ARBA00023136"/>
    </source>
</evidence>
<feature type="transmembrane region" description="Helical" evidence="7">
    <location>
        <begin position="35"/>
        <end position="53"/>
    </location>
</feature>
<feature type="transmembrane region" description="Helical" evidence="7">
    <location>
        <begin position="65"/>
        <end position="82"/>
    </location>
</feature>
<comment type="caution">
    <text evidence="9">The sequence shown here is derived from an EMBL/GenBank/DDBJ whole genome shotgun (WGS) entry which is preliminary data.</text>
</comment>
<keyword evidence="4 7" id="KW-0812">Transmembrane</keyword>
<dbReference type="Proteomes" id="UP000465601">
    <property type="component" value="Unassembled WGS sequence"/>
</dbReference>
<name>A0A833HNX3_9FIRM</name>
<keyword evidence="5 7" id="KW-1133">Transmembrane helix</keyword>
<feature type="transmembrane region" description="Helical" evidence="7">
    <location>
        <begin position="120"/>
        <end position="137"/>
    </location>
</feature>
<feature type="transmembrane region" description="Helical" evidence="7">
    <location>
        <begin position="207"/>
        <end position="226"/>
    </location>
</feature>
<dbReference type="PANTHER" id="PTHR42920">
    <property type="entry name" value="OS03G0707200 PROTEIN-RELATED"/>
    <property type="match status" value="1"/>
</dbReference>